<gene>
    <name evidence="1" type="ORF">LCGC14_2796080</name>
</gene>
<sequence length="34" mass="3770">MAESKLTVYGDSASNRCAECPFNPMRGDVENLYT</sequence>
<comment type="caution">
    <text evidence="1">The sequence shown here is derived from an EMBL/GenBank/DDBJ whole genome shotgun (WGS) entry which is preliminary data.</text>
</comment>
<proteinExistence type="predicted"/>
<dbReference type="EMBL" id="LAZR01052348">
    <property type="protein sequence ID" value="KKK83171.1"/>
    <property type="molecule type" value="Genomic_DNA"/>
</dbReference>
<accession>A0A0F9BFI0</accession>
<feature type="non-terminal residue" evidence="1">
    <location>
        <position position="34"/>
    </location>
</feature>
<protein>
    <submittedName>
        <fullName evidence="1">Uncharacterized protein</fullName>
    </submittedName>
</protein>
<name>A0A0F9BFI0_9ZZZZ</name>
<reference evidence="1" key="1">
    <citation type="journal article" date="2015" name="Nature">
        <title>Complex archaea that bridge the gap between prokaryotes and eukaryotes.</title>
        <authorList>
            <person name="Spang A."/>
            <person name="Saw J.H."/>
            <person name="Jorgensen S.L."/>
            <person name="Zaremba-Niedzwiedzka K."/>
            <person name="Martijn J."/>
            <person name="Lind A.E."/>
            <person name="van Eijk R."/>
            <person name="Schleper C."/>
            <person name="Guy L."/>
            <person name="Ettema T.J."/>
        </authorList>
    </citation>
    <scope>NUCLEOTIDE SEQUENCE</scope>
</reference>
<dbReference type="AlphaFoldDB" id="A0A0F9BFI0"/>
<organism evidence="1">
    <name type="scientific">marine sediment metagenome</name>
    <dbReference type="NCBI Taxonomy" id="412755"/>
    <lineage>
        <taxon>unclassified sequences</taxon>
        <taxon>metagenomes</taxon>
        <taxon>ecological metagenomes</taxon>
    </lineage>
</organism>
<evidence type="ECO:0000313" key="1">
    <source>
        <dbReference type="EMBL" id="KKK83171.1"/>
    </source>
</evidence>